<dbReference type="InterPro" id="IPR016024">
    <property type="entry name" value="ARM-type_fold"/>
</dbReference>
<organism evidence="3 4">
    <name type="scientific">Tegillarca granosa</name>
    <name type="common">Malaysian cockle</name>
    <name type="synonym">Anadara granosa</name>
    <dbReference type="NCBI Taxonomy" id="220873"/>
    <lineage>
        <taxon>Eukaryota</taxon>
        <taxon>Metazoa</taxon>
        <taxon>Spiralia</taxon>
        <taxon>Lophotrochozoa</taxon>
        <taxon>Mollusca</taxon>
        <taxon>Bivalvia</taxon>
        <taxon>Autobranchia</taxon>
        <taxon>Pteriomorphia</taxon>
        <taxon>Arcoida</taxon>
        <taxon>Arcoidea</taxon>
        <taxon>Arcidae</taxon>
        <taxon>Tegillarca</taxon>
    </lineage>
</organism>
<feature type="domain" description="Formin GTPase-binding" evidence="2">
    <location>
        <begin position="79"/>
        <end position="286"/>
    </location>
</feature>
<feature type="region of interest" description="Disordered" evidence="1">
    <location>
        <begin position="1"/>
        <end position="136"/>
    </location>
</feature>
<evidence type="ECO:0000313" key="3">
    <source>
        <dbReference type="EMBL" id="KAJ8298511.1"/>
    </source>
</evidence>
<feature type="compositionally biased region" description="Basic and acidic residues" evidence="1">
    <location>
        <begin position="29"/>
        <end position="39"/>
    </location>
</feature>
<reference evidence="3 4" key="1">
    <citation type="submission" date="2022-12" db="EMBL/GenBank/DDBJ databases">
        <title>Chromosome-level genome of Tegillarca granosa.</title>
        <authorList>
            <person name="Kim J."/>
        </authorList>
    </citation>
    <scope>NUCLEOTIDE SEQUENCE [LARGE SCALE GENOMIC DNA]</scope>
    <source>
        <strain evidence="3">Teg-2019</strain>
        <tissue evidence="3">Adductor muscle</tissue>
    </source>
</reference>
<dbReference type="InterPro" id="IPR010473">
    <property type="entry name" value="GTPase-bd"/>
</dbReference>
<dbReference type="EMBL" id="JARBDR010000923">
    <property type="protein sequence ID" value="KAJ8298511.1"/>
    <property type="molecule type" value="Genomic_DNA"/>
</dbReference>
<proteinExistence type="predicted"/>
<evidence type="ECO:0000256" key="1">
    <source>
        <dbReference type="SAM" id="MobiDB-lite"/>
    </source>
</evidence>
<accession>A0ABQ9E445</accession>
<keyword evidence="4" id="KW-1185">Reference proteome</keyword>
<sequence length="324" mass="36821">MSSIFRSFMRTASRLTSRRKRKRQKKSFKNNDKSDHTETQELTNTVMSRDQTTVEEVKRPINEINSEIIGTSTVEVHSQDKPSDIEDIEMDKTGQSKYEENDKDSRDKDKEDKETASTSSSSSAVEPTSSAVEPTSRWKKKITETLTHVDLDNCDPEICVNLLRIPSIQLFGSLKKKIKQSGIDWIQGFLDAAGLDVLFDCVDTVGNRRVNQLADALLLAECVACIKTVLNSKIGLDYLSQNSDYTKKLVKVFNFCRLRKKLKSDDQCWMEDFLKREGLELLFECLEDLGRYPGNFSNLVLRIECVLCIRTVMNSGLGLSIGYQ</sequence>
<feature type="compositionally biased region" description="Low complexity" evidence="1">
    <location>
        <begin position="116"/>
        <end position="133"/>
    </location>
</feature>
<feature type="compositionally biased region" description="Polar residues" evidence="1">
    <location>
        <begin position="63"/>
        <end position="76"/>
    </location>
</feature>
<feature type="compositionally biased region" description="Basic residues" evidence="1">
    <location>
        <begin position="16"/>
        <end position="28"/>
    </location>
</feature>
<dbReference type="PANTHER" id="PTHR46345:SF8">
    <property type="entry name" value="FORMIN 3, ISOFORM B"/>
    <property type="match status" value="1"/>
</dbReference>
<dbReference type="Pfam" id="PF06371">
    <property type="entry name" value="Drf_GBD"/>
    <property type="match status" value="1"/>
</dbReference>
<feature type="compositionally biased region" description="Polar residues" evidence="1">
    <location>
        <begin position="40"/>
        <end position="51"/>
    </location>
</feature>
<evidence type="ECO:0000313" key="4">
    <source>
        <dbReference type="Proteomes" id="UP001217089"/>
    </source>
</evidence>
<dbReference type="InterPro" id="IPR011989">
    <property type="entry name" value="ARM-like"/>
</dbReference>
<dbReference type="PANTHER" id="PTHR46345">
    <property type="entry name" value="INVERTED FORMIN-2"/>
    <property type="match status" value="1"/>
</dbReference>
<dbReference type="SUPFAM" id="SSF48371">
    <property type="entry name" value="ARM repeat"/>
    <property type="match status" value="2"/>
</dbReference>
<dbReference type="Proteomes" id="UP001217089">
    <property type="component" value="Unassembled WGS sequence"/>
</dbReference>
<gene>
    <name evidence="3" type="ORF">KUTeg_025042</name>
</gene>
<dbReference type="SMART" id="SM01140">
    <property type="entry name" value="Drf_GBD"/>
    <property type="match status" value="1"/>
</dbReference>
<name>A0ABQ9E445_TEGGR</name>
<feature type="compositionally biased region" description="Basic and acidic residues" evidence="1">
    <location>
        <begin position="77"/>
        <end position="115"/>
    </location>
</feature>
<comment type="caution">
    <text evidence="3">The sequence shown here is derived from an EMBL/GenBank/DDBJ whole genome shotgun (WGS) entry which is preliminary data.</text>
</comment>
<dbReference type="Gene3D" id="1.25.10.10">
    <property type="entry name" value="Leucine-rich Repeat Variant"/>
    <property type="match status" value="2"/>
</dbReference>
<evidence type="ECO:0000259" key="2">
    <source>
        <dbReference type="SMART" id="SM01140"/>
    </source>
</evidence>
<protein>
    <recommendedName>
        <fullName evidence="2">Formin GTPase-binding domain-containing protein</fullName>
    </recommendedName>
</protein>